<accession>A0A6J7CPN1</accession>
<feature type="transmembrane region" description="Helical" evidence="3">
    <location>
        <begin position="491"/>
        <end position="513"/>
    </location>
</feature>
<proteinExistence type="inferred from homology"/>
<dbReference type="PANTHER" id="PTHR42996:SF1">
    <property type="entry name" value="PHOSPHATE-BINDING PROTEIN PSTS"/>
    <property type="match status" value="1"/>
</dbReference>
<protein>
    <submittedName>
        <fullName evidence="7">Unannotated protein</fullName>
    </submittedName>
</protein>
<evidence type="ECO:0000259" key="4">
    <source>
        <dbReference type="Pfam" id="PF12849"/>
    </source>
</evidence>
<comment type="similarity">
    <text evidence="1">Belongs to the PstS family.</text>
</comment>
<keyword evidence="3" id="KW-0812">Transmembrane</keyword>
<dbReference type="SUPFAM" id="SSF53850">
    <property type="entry name" value="Periplasmic binding protein-like II"/>
    <property type="match status" value="1"/>
</dbReference>
<dbReference type="EMBL" id="CAEZYH010000042">
    <property type="protein sequence ID" value="CAB4721813.1"/>
    <property type="molecule type" value="Genomic_DNA"/>
</dbReference>
<dbReference type="InterPro" id="IPR024370">
    <property type="entry name" value="PBP_domain"/>
</dbReference>
<dbReference type="EMBL" id="CAFBLJ010000012">
    <property type="protein sequence ID" value="CAB4859700.1"/>
    <property type="molecule type" value="Genomic_DNA"/>
</dbReference>
<feature type="domain" description="PBP" evidence="4">
    <location>
        <begin position="31"/>
        <end position="346"/>
    </location>
</feature>
<name>A0A6J7CPN1_9ZZZZ</name>
<evidence type="ECO:0000256" key="2">
    <source>
        <dbReference type="SAM" id="MobiDB-lite"/>
    </source>
</evidence>
<evidence type="ECO:0000256" key="1">
    <source>
        <dbReference type="ARBA" id="ARBA00008725"/>
    </source>
</evidence>
<dbReference type="Gene3D" id="3.40.190.10">
    <property type="entry name" value="Periplasmic binding protein-like II"/>
    <property type="match status" value="2"/>
</dbReference>
<dbReference type="CDD" id="cd13565">
    <property type="entry name" value="PBP2_PstS"/>
    <property type="match status" value="1"/>
</dbReference>
<keyword evidence="3" id="KW-0472">Membrane</keyword>
<dbReference type="PANTHER" id="PTHR42996">
    <property type="entry name" value="PHOSPHATE-BINDING PROTEIN PSTS"/>
    <property type="match status" value="1"/>
</dbReference>
<evidence type="ECO:0000256" key="3">
    <source>
        <dbReference type="SAM" id="Phobius"/>
    </source>
</evidence>
<dbReference type="PROSITE" id="PS51257">
    <property type="entry name" value="PROKAR_LIPOPROTEIN"/>
    <property type="match status" value="1"/>
</dbReference>
<evidence type="ECO:0000313" key="5">
    <source>
        <dbReference type="EMBL" id="CAB4721813.1"/>
    </source>
</evidence>
<evidence type="ECO:0000313" key="7">
    <source>
        <dbReference type="EMBL" id="CAB4859700.1"/>
    </source>
</evidence>
<dbReference type="EMBL" id="CAFAAL010000018">
    <property type="protein sequence ID" value="CAB4796086.1"/>
    <property type="molecule type" value="Genomic_DNA"/>
</dbReference>
<evidence type="ECO:0000313" key="6">
    <source>
        <dbReference type="EMBL" id="CAB4796086.1"/>
    </source>
</evidence>
<sequence>MLRIKKLFVATTAFMTACAVIAPTAVHADSPVDGAGSTWSQIAVDQWRADVARQGLVINFQGVGSTAGRAAYYQGQVDFAVSEIPFQAALRDRSGNVAADETASASSRPYAYMPIVAGGTAFMYNLKANGQKITDLQLSPTTLGKIFSGQINLWNDPAIVADNPQRVMPATRIKPVIRSDGSGTSAQFTAFLASQAPDSWNYVCQQANLGSGCAPTSLYPDYPNSGFAAQQYSDGVANYVAAPYNEGAITYVEYGYAKERGFPVASVKNASGVFAQPSAINVTVALLGARINDDGTQVLGGVYTNPDARAYPVSSYSYMIVPTTEASPFNADKGATLSSFIYYFLCAGQQKAEQLGYAPLPKNLVEYGFTAAAKIPGAVAAPAIDSCANPTITGDFLVTKTVATTAAPGATTAPGATAAPGATTAPAKTPGATLAPGVTTTVVPGSEVTDSTVPTDGAVVEAAPVDAAPPTPGVAMATSVVIEESGSGTSVFVYLLIMIAILLIVFAPPIIAARRRPSIKI</sequence>
<feature type="region of interest" description="Disordered" evidence="2">
    <location>
        <begin position="409"/>
        <end position="433"/>
    </location>
</feature>
<organism evidence="7">
    <name type="scientific">freshwater metagenome</name>
    <dbReference type="NCBI Taxonomy" id="449393"/>
    <lineage>
        <taxon>unclassified sequences</taxon>
        <taxon>metagenomes</taxon>
        <taxon>ecological metagenomes</taxon>
    </lineage>
</organism>
<dbReference type="Pfam" id="PF12849">
    <property type="entry name" value="PBP_like_2"/>
    <property type="match status" value="1"/>
</dbReference>
<dbReference type="AlphaFoldDB" id="A0A6J7CPN1"/>
<keyword evidence="3" id="KW-1133">Transmembrane helix</keyword>
<dbReference type="InterPro" id="IPR050962">
    <property type="entry name" value="Phosphate-bind_PstS"/>
</dbReference>
<gene>
    <name evidence="5" type="ORF">UFOPK2658_01084</name>
    <name evidence="6" type="ORF">UFOPK3004_00367</name>
    <name evidence="7" type="ORF">UFOPK3304_00380</name>
</gene>
<reference evidence="7" key="1">
    <citation type="submission" date="2020-05" db="EMBL/GenBank/DDBJ databases">
        <authorList>
            <person name="Chiriac C."/>
            <person name="Salcher M."/>
            <person name="Ghai R."/>
            <person name="Kavagutti S V."/>
        </authorList>
    </citation>
    <scope>NUCLEOTIDE SEQUENCE</scope>
</reference>